<reference evidence="1" key="1">
    <citation type="journal article" date="2013" name="J. Plant Res.">
        <title>Effect of fungi and light on seed germination of three Opuntia species from semiarid lands of central Mexico.</title>
        <authorList>
            <person name="Delgado-Sanchez P."/>
            <person name="Jimenez-Bremont J.F."/>
            <person name="Guerrero-Gonzalez Mde L."/>
            <person name="Flores J."/>
        </authorList>
    </citation>
    <scope>NUCLEOTIDE SEQUENCE</scope>
    <source>
        <tissue evidence="1">Cladode</tissue>
    </source>
</reference>
<organism evidence="1">
    <name type="scientific">Opuntia streptacantha</name>
    <name type="common">Prickly pear cactus</name>
    <name type="synonym">Opuntia cardona</name>
    <dbReference type="NCBI Taxonomy" id="393608"/>
    <lineage>
        <taxon>Eukaryota</taxon>
        <taxon>Viridiplantae</taxon>
        <taxon>Streptophyta</taxon>
        <taxon>Embryophyta</taxon>
        <taxon>Tracheophyta</taxon>
        <taxon>Spermatophyta</taxon>
        <taxon>Magnoliopsida</taxon>
        <taxon>eudicotyledons</taxon>
        <taxon>Gunneridae</taxon>
        <taxon>Pentapetalae</taxon>
        <taxon>Caryophyllales</taxon>
        <taxon>Cactineae</taxon>
        <taxon>Cactaceae</taxon>
        <taxon>Opuntioideae</taxon>
        <taxon>Opuntia</taxon>
    </lineage>
</organism>
<dbReference type="PANTHER" id="PTHR31900">
    <property type="entry name" value="F-BOX/RNI SUPERFAMILY PROTEIN-RELATED"/>
    <property type="match status" value="1"/>
</dbReference>
<protein>
    <recommendedName>
        <fullName evidence="2">FBD domain-containing protein</fullName>
    </recommendedName>
</protein>
<proteinExistence type="predicted"/>
<sequence length="165" mass="18840">MGSPLVHLVIPTLKSFSFSYRFVIDIMIDCPYRFVINAPSLKYFHIKGRISDDFVVRSLATVTSARLDLRRTGVLPEDYVSCHERISNLFKGVVNVKFLSLSSDIVQLLCVPHEQNLPRFPYLTNLAFGVGFDFCWIRLVIEFIKRSANLEVLTLNNKVSHPFSA</sequence>
<dbReference type="PANTHER" id="PTHR31900:SF34">
    <property type="entry name" value="EMB|CAB62440.1-RELATED"/>
    <property type="match status" value="1"/>
</dbReference>
<evidence type="ECO:0008006" key="2">
    <source>
        <dbReference type="Google" id="ProtNLM"/>
    </source>
</evidence>
<accession>A0A7C9EDL3</accession>
<name>A0A7C9EDL3_OPUST</name>
<reference evidence="1" key="2">
    <citation type="submission" date="2020-07" db="EMBL/GenBank/DDBJ databases">
        <authorList>
            <person name="Vera ALvarez R."/>
            <person name="Arias-Moreno D.M."/>
            <person name="Jimenez-Jacinto V."/>
            <person name="Jimenez-Bremont J.F."/>
            <person name="Swaminathan K."/>
            <person name="Moose S.P."/>
            <person name="Guerrero-Gonzalez M.L."/>
            <person name="Marino-Ramirez L."/>
            <person name="Landsman D."/>
            <person name="Rodriguez-Kessler M."/>
            <person name="Delgado-Sanchez P."/>
        </authorList>
    </citation>
    <scope>NUCLEOTIDE SEQUENCE</scope>
    <source>
        <tissue evidence="1">Cladode</tissue>
    </source>
</reference>
<dbReference type="EMBL" id="GISG01201372">
    <property type="protein sequence ID" value="MBA4658664.1"/>
    <property type="molecule type" value="Transcribed_RNA"/>
</dbReference>
<evidence type="ECO:0000313" key="1">
    <source>
        <dbReference type="EMBL" id="MBA4658664.1"/>
    </source>
</evidence>
<dbReference type="InterPro" id="IPR050232">
    <property type="entry name" value="FBL13/AtMIF1-like"/>
</dbReference>
<dbReference type="AlphaFoldDB" id="A0A7C9EDL3"/>